<evidence type="ECO:0000259" key="13">
    <source>
        <dbReference type="PROSITE" id="PS51873"/>
    </source>
</evidence>
<name>A0A8T0X191_PANVG</name>
<evidence type="ECO:0000313" key="14">
    <source>
        <dbReference type="EMBL" id="KAG2653195.1"/>
    </source>
</evidence>
<dbReference type="InterPro" id="IPR031127">
    <property type="entry name" value="E3_UB_ligase_RBR"/>
</dbReference>
<feature type="domain" description="RING-type" evidence="11">
    <location>
        <begin position="252"/>
        <end position="297"/>
    </location>
</feature>
<dbReference type="InterPro" id="IPR013083">
    <property type="entry name" value="Znf_RING/FYVE/PHD"/>
</dbReference>
<evidence type="ECO:0000256" key="9">
    <source>
        <dbReference type="PROSITE-ProRule" id="PRU00175"/>
    </source>
</evidence>
<keyword evidence="15" id="KW-1185">Reference proteome</keyword>
<keyword evidence="7" id="KW-0833">Ubl conjugation pathway</keyword>
<keyword evidence="5" id="KW-0677">Repeat</keyword>
<dbReference type="PROSITE" id="PS51873">
    <property type="entry name" value="TRIAD"/>
    <property type="match status" value="1"/>
</dbReference>
<proteinExistence type="inferred from homology"/>
<dbReference type="GO" id="GO:0004842">
    <property type="term" value="F:ubiquitin-protein transferase activity"/>
    <property type="evidence" value="ECO:0007669"/>
    <property type="project" value="InterPro"/>
</dbReference>
<dbReference type="InterPro" id="IPR017907">
    <property type="entry name" value="Znf_RING_CS"/>
</dbReference>
<evidence type="ECO:0000259" key="12">
    <source>
        <dbReference type="PROSITE" id="PS50908"/>
    </source>
</evidence>
<protein>
    <submittedName>
        <fullName evidence="14">Uncharacterized protein</fullName>
    </submittedName>
</protein>
<dbReference type="InterPro" id="IPR001841">
    <property type="entry name" value="Znf_RING"/>
</dbReference>
<dbReference type="SUPFAM" id="SSF57850">
    <property type="entry name" value="RING/U-box"/>
    <property type="match status" value="1"/>
</dbReference>
<feature type="domain" description="RWD" evidence="12">
    <location>
        <begin position="58"/>
        <end position="197"/>
    </location>
</feature>
<comment type="function">
    <text evidence="1">Might act as an E3 ubiquitin-protein ligase, or as part of E3 complex, which accepts ubiquitin from specific E2 ubiquitin-conjugating enzymes and then transfers it to substrates.</text>
</comment>
<organism evidence="14 15">
    <name type="scientific">Panicum virgatum</name>
    <name type="common">Blackwell switchgrass</name>
    <dbReference type="NCBI Taxonomy" id="38727"/>
    <lineage>
        <taxon>Eukaryota</taxon>
        <taxon>Viridiplantae</taxon>
        <taxon>Streptophyta</taxon>
        <taxon>Embryophyta</taxon>
        <taxon>Tracheophyta</taxon>
        <taxon>Spermatophyta</taxon>
        <taxon>Magnoliopsida</taxon>
        <taxon>Liliopsida</taxon>
        <taxon>Poales</taxon>
        <taxon>Poaceae</taxon>
        <taxon>PACMAD clade</taxon>
        <taxon>Panicoideae</taxon>
        <taxon>Panicodae</taxon>
        <taxon>Paniceae</taxon>
        <taxon>Panicinae</taxon>
        <taxon>Panicum</taxon>
        <taxon>Panicum sect. Hiantes</taxon>
    </lineage>
</organism>
<sequence length="323" mass="35913">MSSGASSSSSAPRAEAGDGYWAAREEAAARLEAMAARPLGEDELSAEQLETNNQLQEDEVLALQAIYGDDMVNLEDKAGLRSFEIFVWYPVPNGSKVLLSFRPNGTMIGTDNDGSQDVGELFYACRLKHLPPVVLTCLLPRSYPSTCAPYFTISAKWLDEPKVSYLCTMLDEIWTELPGQEVVYRWVDWLNSSSWSCISLNDSIVLVPDATSDVVDERAIAGKVLVDSTIPLMQDYDENRSQEIFLKSLLECGICLSENTGINFIKLPCHHLFCMKCMESHCKVHVKEGNLTMLTCPDTTCRSPLPPSILKSLLGDDCYTRWE</sequence>
<evidence type="ECO:0000256" key="6">
    <source>
        <dbReference type="ARBA" id="ARBA00022771"/>
    </source>
</evidence>
<gene>
    <name evidence="14" type="ORF">PVAP13_1NG436038</name>
</gene>
<feature type="domain" description="RING-type" evidence="13">
    <location>
        <begin position="248"/>
        <end position="323"/>
    </location>
</feature>
<dbReference type="GO" id="GO:0016567">
    <property type="term" value="P:protein ubiquitination"/>
    <property type="evidence" value="ECO:0007669"/>
    <property type="project" value="InterPro"/>
</dbReference>
<accession>A0A8T0X191</accession>
<comment type="caution">
    <text evidence="14">The sequence shown here is derived from an EMBL/GenBank/DDBJ whole genome shotgun (WGS) entry which is preliminary data.</text>
</comment>
<dbReference type="PANTHER" id="PTHR11685">
    <property type="entry name" value="RBR FAMILY RING FINGER AND IBR DOMAIN-CONTAINING"/>
    <property type="match status" value="1"/>
</dbReference>
<evidence type="ECO:0000256" key="10">
    <source>
        <dbReference type="SAM" id="Coils"/>
    </source>
</evidence>
<comment type="similarity">
    <text evidence="2">Belongs to the RBR family. Ariadne subfamily.</text>
</comment>
<dbReference type="SMART" id="SM00591">
    <property type="entry name" value="RWD"/>
    <property type="match status" value="1"/>
</dbReference>
<evidence type="ECO:0000259" key="11">
    <source>
        <dbReference type="PROSITE" id="PS50089"/>
    </source>
</evidence>
<keyword evidence="6 9" id="KW-0863">Zinc-finger</keyword>
<dbReference type="OrthoDB" id="686733at2759"/>
<keyword evidence="10" id="KW-0175">Coiled coil</keyword>
<reference evidence="14" key="1">
    <citation type="submission" date="2020-05" db="EMBL/GenBank/DDBJ databases">
        <title>WGS assembly of Panicum virgatum.</title>
        <authorList>
            <person name="Lovell J.T."/>
            <person name="Jenkins J."/>
            <person name="Shu S."/>
            <person name="Juenger T.E."/>
            <person name="Schmutz J."/>
        </authorList>
    </citation>
    <scope>NUCLEOTIDE SEQUENCE</scope>
    <source>
        <strain evidence="14">AP13</strain>
    </source>
</reference>
<evidence type="ECO:0000256" key="1">
    <source>
        <dbReference type="ARBA" id="ARBA00003976"/>
    </source>
</evidence>
<dbReference type="PROSITE" id="PS50089">
    <property type="entry name" value="ZF_RING_2"/>
    <property type="match status" value="1"/>
</dbReference>
<evidence type="ECO:0000256" key="4">
    <source>
        <dbReference type="ARBA" id="ARBA00022723"/>
    </source>
</evidence>
<dbReference type="Gene3D" id="3.30.40.10">
    <property type="entry name" value="Zinc/RING finger domain, C3HC4 (zinc finger)"/>
    <property type="match status" value="1"/>
</dbReference>
<keyword evidence="4" id="KW-0479">Metal-binding</keyword>
<feature type="coiled-coil region" evidence="10">
    <location>
        <begin position="39"/>
        <end position="66"/>
    </location>
</feature>
<evidence type="ECO:0000256" key="2">
    <source>
        <dbReference type="ARBA" id="ARBA00005884"/>
    </source>
</evidence>
<dbReference type="EMBL" id="CM029038">
    <property type="protein sequence ID" value="KAG2653195.1"/>
    <property type="molecule type" value="Genomic_DNA"/>
</dbReference>
<dbReference type="InterPro" id="IPR016135">
    <property type="entry name" value="UBQ-conjugating_enzyme/RWD"/>
</dbReference>
<dbReference type="InterPro" id="IPR006575">
    <property type="entry name" value="RWD_dom"/>
</dbReference>
<evidence type="ECO:0000313" key="15">
    <source>
        <dbReference type="Proteomes" id="UP000823388"/>
    </source>
</evidence>
<dbReference type="PROSITE" id="PS50908">
    <property type="entry name" value="RWD"/>
    <property type="match status" value="1"/>
</dbReference>
<evidence type="ECO:0000256" key="5">
    <source>
        <dbReference type="ARBA" id="ARBA00022737"/>
    </source>
</evidence>
<dbReference type="InterPro" id="IPR044066">
    <property type="entry name" value="TRIAD_supradom"/>
</dbReference>
<evidence type="ECO:0000256" key="8">
    <source>
        <dbReference type="ARBA" id="ARBA00022833"/>
    </source>
</evidence>
<dbReference type="CDD" id="cd23821">
    <property type="entry name" value="RWD_IMPACT"/>
    <property type="match status" value="1"/>
</dbReference>
<evidence type="ECO:0000256" key="3">
    <source>
        <dbReference type="ARBA" id="ARBA00022679"/>
    </source>
</evidence>
<dbReference type="SUPFAM" id="SSF54495">
    <property type="entry name" value="UBC-like"/>
    <property type="match status" value="1"/>
</dbReference>
<dbReference type="GO" id="GO:0008270">
    <property type="term" value="F:zinc ion binding"/>
    <property type="evidence" value="ECO:0007669"/>
    <property type="project" value="UniProtKB-KW"/>
</dbReference>
<keyword evidence="8" id="KW-0862">Zinc</keyword>
<dbReference type="Pfam" id="PF05773">
    <property type="entry name" value="RWD"/>
    <property type="match status" value="1"/>
</dbReference>
<dbReference type="FunFam" id="3.30.40.10:FF:000358">
    <property type="entry name" value="RBR-type E3 ubiquitin transferase"/>
    <property type="match status" value="1"/>
</dbReference>
<evidence type="ECO:0000256" key="7">
    <source>
        <dbReference type="ARBA" id="ARBA00022786"/>
    </source>
</evidence>
<dbReference type="Proteomes" id="UP000823388">
    <property type="component" value="Chromosome 1N"/>
</dbReference>
<dbReference type="AlphaFoldDB" id="A0A8T0X191"/>
<dbReference type="Gene3D" id="3.10.110.10">
    <property type="entry name" value="Ubiquitin Conjugating Enzyme"/>
    <property type="match status" value="1"/>
</dbReference>
<dbReference type="PROSITE" id="PS00518">
    <property type="entry name" value="ZF_RING_1"/>
    <property type="match status" value="1"/>
</dbReference>
<keyword evidence="3" id="KW-0808">Transferase</keyword>